<dbReference type="Proteomes" id="UP000319255">
    <property type="component" value="Unassembled WGS sequence"/>
</dbReference>
<proteinExistence type="predicted"/>
<evidence type="ECO:0008006" key="4">
    <source>
        <dbReference type="Google" id="ProtNLM"/>
    </source>
</evidence>
<accession>A0A501WUT7</accession>
<name>A0A501WUT7_9RHOB</name>
<evidence type="ECO:0000313" key="3">
    <source>
        <dbReference type="Proteomes" id="UP000319255"/>
    </source>
</evidence>
<evidence type="ECO:0000313" key="2">
    <source>
        <dbReference type="EMBL" id="TPE52502.1"/>
    </source>
</evidence>
<gene>
    <name evidence="2" type="ORF">FJM51_04800</name>
</gene>
<reference evidence="2 3" key="1">
    <citation type="submission" date="2019-06" db="EMBL/GenBank/DDBJ databases">
        <title>A novel bacterium of genus Amaricoccus, isolated from marine sediment.</title>
        <authorList>
            <person name="Huang H."/>
            <person name="Mo K."/>
            <person name="Hu Y."/>
        </authorList>
    </citation>
    <scope>NUCLEOTIDE SEQUENCE [LARGE SCALE GENOMIC DNA]</scope>
    <source>
        <strain evidence="2 3">HB172011</strain>
    </source>
</reference>
<feature type="region of interest" description="Disordered" evidence="1">
    <location>
        <begin position="115"/>
        <end position="137"/>
    </location>
</feature>
<sequence length="137" mass="14876">MTPDQLEALRKLAEARGRADLAALEGLLRARRECAAEAESIRAARAAEDALPLGACPPELLGARGRWADHRIAELDARMAELDQRIDAARGRAAVSLGKDEALRALRDRALGEAARLRDARRERDAPPPEERPAKSG</sequence>
<dbReference type="RefSeq" id="WP_140452985.1">
    <property type="nucleotide sequence ID" value="NZ_VFRP01000003.1"/>
</dbReference>
<keyword evidence="3" id="KW-1185">Reference proteome</keyword>
<organism evidence="2 3">
    <name type="scientific">Amaricoccus solimangrovi</name>
    <dbReference type="NCBI Taxonomy" id="2589815"/>
    <lineage>
        <taxon>Bacteria</taxon>
        <taxon>Pseudomonadati</taxon>
        <taxon>Pseudomonadota</taxon>
        <taxon>Alphaproteobacteria</taxon>
        <taxon>Rhodobacterales</taxon>
        <taxon>Paracoccaceae</taxon>
        <taxon>Amaricoccus</taxon>
    </lineage>
</organism>
<comment type="caution">
    <text evidence="2">The sequence shown here is derived from an EMBL/GenBank/DDBJ whole genome shotgun (WGS) entry which is preliminary data.</text>
</comment>
<dbReference type="AlphaFoldDB" id="A0A501WUT7"/>
<dbReference type="EMBL" id="VFRP01000003">
    <property type="protein sequence ID" value="TPE52502.1"/>
    <property type="molecule type" value="Genomic_DNA"/>
</dbReference>
<evidence type="ECO:0000256" key="1">
    <source>
        <dbReference type="SAM" id="MobiDB-lite"/>
    </source>
</evidence>
<protein>
    <recommendedName>
        <fullName evidence="4">Flagellar FliJ protein</fullName>
    </recommendedName>
</protein>